<accession>A0A9X7PF45</accession>
<evidence type="ECO:0000313" key="3">
    <source>
        <dbReference type="Proteomes" id="UP000242427"/>
    </source>
</evidence>
<proteinExistence type="predicted"/>
<dbReference type="AlphaFoldDB" id="A0A9X7PF45"/>
<name>A0A9X7PF45_9ACTN</name>
<dbReference type="RefSeq" id="WP_106680688.1">
    <property type="nucleotide sequence ID" value="NZ_PXWG01000108.1"/>
</dbReference>
<dbReference type="Proteomes" id="UP000242427">
    <property type="component" value="Unassembled WGS sequence"/>
</dbReference>
<dbReference type="EMBL" id="PXWG01000108">
    <property type="protein sequence ID" value="PSJ25675.1"/>
    <property type="molecule type" value="Genomic_DNA"/>
</dbReference>
<feature type="region of interest" description="Disordered" evidence="1">
    <location>
        <begin position="1"/>
        <end position="22"/>
    </location>
</feature>
<evidence type="ECO:0000256" key="1">
    <source>
        <dbReference type="SAM" id="MobiDB-lite"/>
    </source>
</evidence>
<sequence>MALRAPGRRREPRRALSPLPARVTREELSAAAAFAPRDFGNDPAGPPPESAGPLAYAPLATLRSGILTGHLGGPWLGGFPRYVWHRSGDTVVEFRLTGRRPGEYTGYELHPSEWPEGLADHAS</sequence>
<feature type="compositionally biased region" description="Basic residues" evidence="1">
    <location>
        <begin position="1"/>
        <end position="12"/>
    </location>
</feature>
<keyword evidence="3" id="KW-1185">Reference proteome</keyword>
<gene>
    <name evidence="2" type="ORF">B7P34_26985</name>
</gene>
<feature type="region of interest" description="Disordered" evidence="1">
    <location>
        <begin position="35"/>
        <end position="54"/>
    </location>
</feature>
<dbReference type="OrthoDB" id="8479930at2"/>
<comment type="caution">
    <text evidence="2">The sequence shown here is derived from an EMBL/GenBank/DDBJ whole genome shotgun (WGS) entry which is preliminary data.</text>
</comment>
<evidence type="ECO:0000313" key="2">
    <source>
        <dbReference type="EMBL" id="PSJ25675.1"/>
    </source>
</evidence>
<organism evidence="2 3">
    <name type="scientific">Streptosporangium nondiastaticum</name>
    <dbReference type="NCBI Taxonomy" id="35764"/>
    <lineage>
        <taxon>Bacteria</taxon>
        <taxon>Bacillati</taxon>
        <taxon>Actinomycetota</taxon>
        <taxon>Actinomycetes</taxon>
        <taxon>Streptosporangiales</taxon>
        <taxon>Streptosporangiaceae</taxon>
        <taxon>Streptosporangium</taxon>
    </lineage>
</organism>
<protein>
    <submittedName>
        <fullName evidence="2">Uncharacterized protein</fullName>
    </submittedName>
</protein>
<reference evidence="2 3" key="1">
    <citation type="submission" date="2018-03" db="EMBL/GenBank/DDBJ databases">
        <title>Chitinolytic properties of Streptosporangium nondiastaticum TBG75A20.</title>
        <authorList>
            <person name="Gayathri V."/>
            <person name="Shiburaj S."/>
        </authorList>
    </citation>
    <scope>NUCLEOTIDE SEQUENCE [LARGE SCALE GENOMIC DNA]</scope>
    <source>
        <strain evidence="2 3">TBG75A20</strain>
    </source>
</reference>